<evidence type="ECO:0000313" key="2">
    <source>
        <dbReference type="EMBL" id="MCC2615159.1"/>
    </source>
</evidence>
<sequence>MDDLQFRRAVYADPNSKSPELIAAAAADPAKQAFWDDIKAMEAKLQRAATVSVPDGLAERLLLRQSMDRHAHQQRRNRWYLNLAASVAIVAGVGFTLWQSSTQAVDLGQHALAHVHHEWDSYAPRTGYQASLSDMNEDLSELGAQLVGNIGHVYTANYCNFDGIRSYHIVMEGEHGMVTVFVVPNEDTRRFVASFADQQLHGQGIQLGKASLFIVAEQSQQLADIANRVKRQLVFSA</sequence>
<accession>A0ABS8G645</accession>
<proteinExistence type="predicted"/>
<protein>
    <submittedName>
        <fullName evidence="2">DUF3379 domain-containing protein</fullName>
    </submittedName>
</protein>
<keyword evidence="3" id="KW-1185">Reference proteome</keyword>
<dbReference type="InterPro" id="IPR021806">
    <property type="entry name" value="DUF3379"/>
</dbReference>
<keyword evidence="1" id="KW-0472">Membrane</keyword>
<dbReference type="Pfam" id="PF11859">
    <property type="entry name" value="DUF3379"/>
    <property type="match status" value="1"/>
</dbReference>
<dbReference type="Proteomes" id="UP001520878">
    <property type="component" value="Unassembled WGS sequence"/>
</dbReference>
<dbReference type="EMBL" id="JAJEWP010000001">
    <property type="protein sequence ID" value="MCC2615159.1"/>
    <property type="molecule type" value="Genomic_DNA"/>
</dbReference>
<reference evidence="2 3" key="1">
    <citation type="submission" date="2021-10" db="EMBL/GenBank/DDBJ databases">
        <title>Draft genome of Aestuariibacter halophilus JC2043.</title>
        <authorList>
            <person name="Emsley S.A."/>
            <person name="Pfannmuller K.M."/>
            <person name="Ushijima B."/>
            <person name="Saw J.H."/>
            <person name="Videau P."/>
        </authorList>
    </citation>
    <scope>NUCLEOTIDE SEQUENCE [LARGE SCALE GENOMIC DNA]</scope>
    <source>
        <strain evidence="2 3">JC2043</strain>
    </source>
</reference>
<evidence type="ECO:0000256" key="1">
    <source>
        <dbReference type="SAM" id="Phobius"/>
    </source>
</evidence>
<comment type="caution">
    <text evidence="2">The sequence shown here is derived from an EMBL/GenBank/DDBJ whole genome shotgun (WGS) entry which is preliminary data.</text>
</comment>
<name>A0ABS8G645_9ALTE</name>
<gene>
    <name evidence="2" type="ORF">LJ739_02735</name>
</gene>
<keyword evidence="1" id="KW-0812">Transmembrane</keyword>
<evidence type="ECO:0000313" key="3">
    <source>
        <dbReference type="Proteomes" id="UP001520878"/>
    </source>
</evidence>
<feature type="transmembrane region" description="Helical" evidence="1">
    <location>
        <begin position="79"/>
        <end position="98"/>
    </location>
</feature>
<organism evidence="2 3">
    <name type="scientific">Fluctibacter halophilus</name>
    <dbReference type="NCBI Taxonomy" id="226011"/>
    <lineage>
        <taxon>Bacteria</taxon>
        <taxon>Pseudomonadati</taxon>
        <taxon>Pseudomonadota</taxon>
        <taxon>Gammaproteobacteria</taxon>
        <taxon>Alteromonadales</taxon>
        <taxon>Alteromonadaceae</taxon>
        <taxon>Fluctibacter</taxon>
    </lineage>
</organism>
<dbReference type="RefSeq" id="WP_229157068.1">
    <property type="nucleotide sequence ID" value="NZ_JAJEWP010000001.1"/>
</dbReference>
<keyword evidence="1" id="KW-1133">Transmembrane helix</keyword>